<keyword evidence="4" id="KW-1185">Reference proteome</keyword>
<sequence>MTTNINKKRLVIRLALVALLVLLCFVLYYIGKEHEVLLDNKNVTIEGREYQEIPYMNVVVDGDEDKALEFYAGDRDVVKLKGPSHTLKISVINEDTEEVTKTVEYKLSLGSISSTMYSLPAIVESAPNAELPLPNANAVEESSGGDAQQETIPSTEAPVLSD</sequence>
<name>A0A1B2I3E3_9BACT</name>
<keyword evidence="2" id="KW-1133">Transmembrane helix</keyword>
<accession>A0A1B2I3E3</accession>
<keyword evidence="2" id="KW-0472">Membrane</keyword>
<evidence type="ECO:0000256" key="1">
    <source>
        <dbReference type="SAM" id="MobiDB-lite"/>
    </source>
</evidence>
<feature type="compositionally biased region" description="Polar residues" evidence="1">
    <location>
        <begin position="145"/>
        <end position="154"/>
    </location>
</feature>
<dbReference type="STRING" id="1197717.BED41_04820"/>
<dbReference type="InterPro" id="IPR046654">
    <property type="entry name" value="DUF6672"/>
</dbReference>
<gene>
    <name evidence="3" type="ORF">BED41_04820</name>
</gene>
<protein>
    <submittedName>
        <fullName evidence="3">Uncharacterized protein</fullName>
    </submittedName>
</protein>
<keyword evidence="2" id="KW-0812">Transmembrane</keyword>
<dbReference type="KEGG" id="cpor:BED41_04820"/>
<organism evidence="3 4">
    <name type="scientific">Cloacibacillus porcorum</name>
    <dbReference type="NCBI Taxonomy" id="1197717"/>
    <lineage>
        <taxon>Bacteria</taxon>
        <taxon>Thermotogati</taxon>
        <taxon>Synergistota</taxon>
        <taxon>Synergistia</taxon>
        <taxon>Synergistales</taxon>
        <taxon>Synergistaceae</taxon>
        <taxon>Cloacibacillus</taxon>
    </lineage>
</organism>
<evidence type="ECO:0000313" key="4">
    <source>
        <dbReference type="Proteomes" id="UP000093044"/>
    </source>
</evidence>
<feature type="region of interest" description="Disordered" evidence="1">
    <location>
        <begin position="133"/>
        <end position="162"/>
    </location>
</feature>
<dbReference type="Proteomes" id="UP000093044">
    <property type="component" value="Chromosome"/>
</dbReference>
<dbReference type="OrthoDB" id="6383at2"/>
<reference evidence="3" key="1">
    <citation type="submission" date="2016-08" db="EMBL/GenBank/DDBJ databases">
        <title>Complete genome of Cloacibacillus porcorum.</title>
        <authorList>
            <person name="Looft T."/>
            <person name="Bayles D.O."/>
            <person name="Alt D.P."/>
        </authorList>
    </citation>
    <scope>NUCLEOTIDE SEQUENCE [LARGE SCALE GENOMIC DNA]</scope>
    <source>
        <strain evidence="3">CL-84</strain>
    </source>
</reference>
<evidence type="ECO:0000313" key="3">
    <source>
        <dbReference type="EMBL" id="ANZ44467.1"/>
    </source>
</evidence>
<dbReference type="GeneID" id="83057177"/>
<dbReference type="RefSeq" id="WP_066743634.1">
    <property type="nucleotide sequence ID" value="NZ_CP016757.1"/>
</dbReference>
<dbReference type="Pfam" id="PF20377">
    <property type="entry name" value="DUF6672"/>
    <property type="match status" value="1"/>
</dbReference>
<feature type="transmembrane region" description="Helical" evidence="2">
    <location>
        <begin position="12"/>
        <end position="31"/>
    </location>
</feature>
<dbReference type="EMBL" id="CP016757">
    <property type="protein sequence ID" value="ANZ44467.1"/>
    <property type="molecule type" value="Genomic_DNA"/>
</dbReference>
<dbReference type="AlphaFoldDB" id="A0A1B2I3E3"/>
<proteinExistence type="predicted"/>
<evidence type="ECO:0000256" key="2">
    <source>
        <dbReference type="SAM" id="Phobius"/>
    </source>
</evidence>